<keyword evidence="1" id="KW-1133">Transmembrane helix</keyword>
<dbReference type="EMBL" id="JAVDZE010000003">
    <property type="protein sequence ID" value="MDV3104325.1"/>
    <property type="molecule type" value="Genomic_DNA"/>
</dbReference>
<organism evidence="2 3">
    <name type="scientific">Thermococcus waiotapuensis</name>
    <dbReference type="NCBI Taxonomy" id="90909"/>
    <lineage>
        <taxon>Archaea</taxon>
        <taxon>Methanobacteriati</taxon>
        <taxon>Methanobacteriota</taxon>
        <taxon>Thermococci</taxon>
        <taxon>Thermococcales</taxon>
        <taxon>Thermococcaceae</taxon>
        <taxon>Thermococcus</taxon>
    </lineage>
</organism>
<name>A0AAE4NX59_9EURY</name>
<protein>
    <submittedName>
        <fullName evidence="2">Uncharacterized protein</fullName>
    </submittedName>
</protein>
<reference evidence="2 3" key="1">
    <citation type="submission" date="2023-08" db="EMBL/GenBank/DDBJ databases">
        <title>Draft genome sequence of Thermococcus waiotapuensis WT1T, a thermophilic sulphur-dependent archaeon from order Thermococcales.</title>
        <authorList>
            <person name="Manners S.H."/>
            <person name="Carere C.R."/>
            <person name="Dhami M.K."/>
            <person name="Dobson R.C.J."/>
            <person name="Stott M.B."/>
        </authorList>
    </citation>
    <scope>NUCLEOTIDE SEQUENCE [LARGE SCALE GENOMIC DNA]</scope>
    <source>
        <strain evidence="2 3">WT1</strain>
    </source>
</reference>
<comment type="caution">
    <text evidence="2">The sequence shown here is derived from an EMBL/GenBank/DDBJ whole genome shotgun (WGS) entry which is preliminary data.</text>
</comment>
<accession>A0AAE4NX59</accession>
<proteinExistence type="predicted"/>
<evidence type="ECO:0000313" key="2">
    <source>
        <dbReference type="EMBL" id="MDV3104325.1"/>
    </source>
</evidence>
<keyword evidence="1" id="KW-0812">Transmembrane</keyword>
<dbReference type="AlphaFoldDB" id="A0AAE4NX59"/>
<sequence length="84" mass="8851">MNILIPLLIGFAVGRALLASESLRGMKLDSLLSATVLLLVFLMGIEAGKVEIAAGWLALSSILLAALTSAGSVLLGFLAWRWLK</sequence>
<evidence type="ECO:0000313" key="3">
    <source>
        <dbReference type="Proteomes" id="UP001245683"/>
    </source>
</evidence>
<gene>
    <name evidence="2" type="ORF">RBI02_07235</name>
</gene>
<keyword evidence="3" id="KW-1185">Reference proteome</keyword>
<evidence type="ECO:0000256" key="1">
    <source>
        <dbReference type="SAM" id="Phobius"/>
    </source>
</evidence>
<dbReference type="RefSeq" id="WP_010478798.1">
    <property type="nucleotide sequence ID" value="NZ_JAVDZE010000003.1"/>
</dbReference>
<keyword evidence="1" id="KW-0472">Membrane</keyword>
<feature type="transmembrane region" description="Helical" evidence="1">
    <location>
        <begin position="57"/>
        <end position="80"/>
    </location>
</feature>
<feature type="transmembrane region" description="Helical" evidence="1">
    <location>
        <begin position="28"/>
        <end position="45"/>
    </location>
</feature>
<dbReference type="Proteomes" id="UP001245683">
    <property type="component" value="Unassembled WGS sequence"/>
</dbReference>